<evidence type="ECO:0000313" key="9">
    <source>
        <dbReference type="EMBL" id="CAG9290137.1"/>
    </source>
</evidence>
<dbReference type="Pfam" id="PF01554">
    <property type="entry name" value="MatE"/>
    <property type="match status" value="1"/>
</dbReference>
<evidence type="ECO:0000256" key="4">
    <source>
        <dbReference type="ARBA" id="ARBA00022989"/>
    </source>
</evidence>
<dbReference type="InterPro" id="IPR002528">
    <property type="entry name" value="MATE_fam"/>
</dbReference>
<protein>
    <recommendedName>
        <fullName evidence="10">Protein DETOXIFICATION</fullName>
    </recommendedName>
</protein>
<accession>A0A8J9SGL3</accession>
<feature type="transmembrane region" description="Helical" evidence="7">
    <location>
        <begin position="655"/>
        <end position="676"/>
    </location>
</feature>
<evidence type="ECO:0000256" key="2">
    <source>
        <dbReference type="ARBA" id="ARBA00010199"/>
    </source>
</evidence>
<dbReference type="PANTHER" id="PTHR42893:SF9">
    <property type="entry name" value="PROTEIN DETOXIFICATION 46, CHLOROPLASTIC"/>
    <property type="match status" value="1"/>
</dbReference>
<keyword evidence="5 7" id="KW-0472">Membrane</keyword>
<reference evidence="9" key="1">
    <citation type="submission" date="2022-02" db="EMBL/GenBank/DDBJ databases">
        <authorList>
            <person name="Giguere J D."/>
        </authorList>
    </citation>
    <scope>NUCLEOTIDE SEQUENCE</scope>
    <source>
        <strain evidence="9">CCAP 1055/1</strain>
    </source>
</reference>
<name>A0A8J9SGL3_PHATR</name>
<dbReference type="Proteomes" id="UP000836788">
    <property type="component" value="Chromosome 5"/>
</dbReference>
<feature type="transmembrane region" description="Helical" evidence="7">
    <location>
        <begin position="261"/>
        <end position="282"/>
    </location>
</feature>
<keyword evidence="8" id="KW-0732">Signal</keyword>
<feature type="transmembrane region" description="Helical" evidence="7">
    <location>
        <begin position="688"/>
        <end position="707"/>
    </location>
</feature>
<organism evidence="9">
    <name type="scientific">Phaeodactylum tricornutum</name>
    <name type="common">Diatom</name>
    <dbReference type="NCBI Taxonomy" id="2850"/>
    <lineage>
        <taxon>Eukaryota</taxon>
        <taxon>Sar</taxon>
        <taxon>Stramenopiles</taxon>
        <taxon>Ochrophyta</taxon>
        <taxon>Bacillariophyta</taxon>
        <taxon>Bacillariophyceae</taxon>
        <taxon>Bacillariophycidae</taxon>
        <taxon>Naviculales</taxon>
        <taxon>Phaeodactylaceae</taxon>
        <taxon>Phaeodactylum</taxon>
    </lineage>
</organism>
<evidence type="ECO:0000256" key="6">
    <source>
        <dbReference type="SAM" id="MobiDB-lite"/>
    </source>
</evidence>
<dbReference type="InterPro" id="IPR044644">
    <property type="entry name" value="DinF-like"/>
</dbReference>
<dbReference type="GO" id="GO:0015297">
    <property type="term" value="F:antiporter activity"/>
    <property type="evidence" value="ECO:0007669"/>
    <property type="project" value="InterPro"/>
</dbReference>
<sequence length="757" mass="81168">MQILCITVLSLVAVTVAFRPSQRSLVRSSAASLTLRHAPFSRLTKIYEQTDQTQTEVLKLEPILLVSDTDKVVDPGEELFLATVEEAVDEALQAEVETLGSENEVETFGVVLESFTEESANVISSSEMSAEFASVSETSAEVASDVVSAILAASQEAADAAEATLSDEDIFNYSTPGFKNATVEVNRIPEILPASQIVGDPSVAPKIAAPSVGKILKFALPATGVWLCGPLLSLIDTSSVGILSGTVQQAALNPAVAVTDYAALLIAFLFTGTTNLMASALESDRGVEGSPRSTSTLKGAIQLSTYVGAGLGAVLFVFARPLLQALIGNDAMSPAVFAAAMKYVRIRALGMPAAAVIGSTQAACLGMQDIRSPLYVLLAAAVVNFIGDMLFVGSTNPWLGGAAGAAWATVFSQFAAVGLFVHWLCHKPQTKERKQVVNVSRAILELTGKSDSAGENRRRRFIDTLQSFRANLSEEKSIAVPSRTGHATTKTRRSKWTKKNKPSSKEKSFSVRGFLESKIQRRELVRLPSKSIIKEFYPYMLPVTSTQVGRVSGYVAMAHVVASSLGTVSMAAQQVIVSLFYCLCPIADSLSLTAQSFVPAIAEKKVSKERTNALRKTTRNFFKAGSIFGSVMVSAVLCIPFLSQFFTADPVVSSMVASIAPLLVGVFAVHGIVCASEGLLLGQKDLGFLGKMYAGFFAVVPFFMLRVKRAAARGVPGTNLSSVWKVFLGYQLFRWMMWMSRVVTIQRRTERESAGFM</sequence>
<comment type="similarity">
    <text evidence="2">Belongs to the multi antimicrobial extrusion (MATE) (TC 2.A.66.1) family.</text>
</comment>
<evidence type="ECO:0000256" key="7">
    <source>
        <dbReference type="SAM" id="Phobius"/>
    </source>
</evidence>
<feature type="transmembrane region" description="Helical" evidence="7">
    <location>
        <begin position="374"/>
        <end position="393"/>
    </location>
</feature>
<feature type="transmembrane region" description="Helical" evidence="7">
    <location>
        <begin position="303"/>
        <end position="323"/>
    </location>
</feature>
<keyword evidence="4 7" id="KW-1133">Transmembrane helix</keyword>
<gene>
    <name evidence="9" type="ORF">PTTT1_LOCUS43848</name>
</gene>
<comment type="subcellular location">
    <subcellularLocation>
        <location evidence="1">Membrane</location>
        <topology evidence="1">Multi-pass membrane protein</topology>
    </subcellularLocation>
</comment>
<evidence type="ECO:0000256" key="3">
    <source>
        <dbReference type="ARBA" id="ARBA00022692"/>
    </source>
</evidence>
<keyword evidence="3 7" id="KW-0812">Transmembrane</keyword>
<feature type="transmembrane region" description="Helical" evidence="7">
    <location>
        <begin position="727"/>
        <end position="744"/>
    </location>
</feature>
<dbReference type="AlphaFoldDB" id="A0A8J9SGL3"/>
<feature type="compositionally biased region" description="Basic residues" evidence="6">
    <location>
        <begin position="489"/>
        <end position="502"/>
    </location>
</feature>
<dbReference type="EMBL" id="OU594946">
    <property type="protein sequence ID" value="CAG9290137.1"/>
    <property type="molecule type" value="Genomic_DNA"/>
</dbReference>
<feature type="signal peptide" evidence="8">
    <location>
        <begin position="1"/>
        <end position="17"/>
    </location>
</feature>
<dbReference type="GO" id="GO:0042910">
    <property type="term" value="F:xenobiotic transmembrane transporter activity"/>
    <property type="evidence" value="ECO:0007669"/>
    <property type="project" value="InterPro"/>
</dbReference>
<proteinExistence type="inferred from homology"/>
<evidence type="ECO:0008006" key="10">
    <source>
        <dbReference type="Google" id="ProtNLM"/>
    </source>
</evidence>
<dbReference type="PANTHER" id="PTHR42893">
    <property type="entry name" value="PROTEIN DETOXIFICATION 44, CHLOROPLASTIC-RELATED"/>
    <property type="match status" value="1"/>
</dbReference>
<feature type="region of interest" description="Disordered" evidence="6">
    <location>
        <begin position="479"/>
        <end position="507"/>
    </location>
</feature>
<dbReference type="GO" id="GO:0016020">
    <property type="term" value="C:membrane"/>
    <property type="evidence" value="ECO:0007669"/>
    <property type="project" value="UniProtKB-SubCell"/>
</dbReference>
<evidence type="ECO:0000256" key="1">
    <source>
        <dbReference type="ARBA" id="ARBA00004141"/>
    </source>
</evidence>
<feature type="transmembrane region" description="Helical" evidence="7">
    <location>
        <begin position="621"/>
        <end position="643"/>
    </location>
</feature>
<evidence type="ECO:0000256" key="8">
    <source>
        <dbReference type="SAM" id="SignalP"/>
    </source>
</evidence>
<evidence type="ECO:0000256" key="5">
    <source>
        <dbReference type="ARBA" id="ARBA00023136"/>
    </source>
</evidence>
<feature type="transmembrane region" description="Helical" evidence="7">
    <location>
        <begin position="405"/>
        <end position="425"/>
    </location>
</feature>
<feature type="chain" id="PRO_5035459728" description="Protein DETOXIFICATION" evidence="8">
    <location>
        <begin position="18"/>
        <end position="757"/>
    </location>
</feature>